<dbReference type="Proteomes" id="UP000186922">
    <property type="component" value="Unassembled WGS sequence"/>
</dbReference>
<dbReference type="AlphaFoldDB" id="A0A1D1V075"/>
<keyword evidence="2" id="KW-1185">Reference proteome</keyword>
<accession>A0A1D1V075</accession>
<gene>
    <name evidence="1" type="primary">RvY_06806-1</name>
    <name evidence="1" type="synonym">RvY_06806.1</name>
    <name evidence="1" type="ORF">RvY_06806</name>
</gene>
<proteinExistence type="predicted"/>
<evidence type="ECO:0000313" key="2">
    <source>
        <dbReference type="Proteomes" id="UP000186922"/>
    </source>
</evidence>
<sequence>MDLLAEGGWTCGRGAAPVRIIPGTTKPLEVYDGDRLIVPGELPIRPLERENLLRDRRKNRMSSIPIQNGQMNRNWYVKKSRSYSGWKRIDWSCFDWEENVQD</sequence>
<evidence type="ECO:0000313" key="1">
    <source>
        <dbReference type="EMBL" id="GAU95131.1"/>
    </source>
</evidence>
<reference evidence="1 2" key="1">
    <citation type="journal article" date="2016" name="Nat. Commun.">
        <title>Extremotolerant tardigrade genome and improved radiotolerance of human cultured cells by tardigrade-unique protein.</title>
        <authorList>
            <person name="Hashimoto T."/>
            <person name="Horikawa D.D."/>
            <person name="Saito Y."/>
            <person name="Kuwahara H."/>
            <person name="Kozuka-Hata H."/>
            <person name="Shin-I T."/>
            <person name="Minakuchi Y."/>
            <person name="Ohishi K."/>
            <person name="Motoyama A."/>
            <person name="Aizu T."/>
            <person name="Enomoto A."/>
            <person name="Kondo K."/>
            <person name="Tanaka S."/>
            <person name="Hara Y."/>
            <person name="Koshikawa S."/>
            <person name="Sagara H."/>
            <person name="Miura T."/>
            <person name="Yokobori S."/>
            <person name="Miyagawa K."/>
            <person name="Suzuki Y."/>
            <person name="Kubo T."/>
            <person name="Oyama M."/>
            <person name="Kohara Y."/>
            <person name="Fujiyama A."/>
            <person name="Arakawa K."/>
            <person name="Katayama T."/>
            <person name="Toyoda A."/>
            <person name="Kunieda T."/>
        </authorList>
    </citation>
    <scope>NUCLEOTIDE SEQUENCE [LARGE SCALE GENOMIC DNA]</scope>
    <source>
        <strain evidence="1 2">YOKOZUNA-1</strain>
    </source>
</reference>
<organism evidence="1 2">
    <name type="scientific">Ramazzottius varieornatus</name>
    <name type="common">Water bear</name>
    <name type="synonym">Tardigrade</name>
    <dbReference type="NCBI Taxonomy" id="947166"/>
    <lineage>
        <taxon>Eukaryota</taxon>
        <taxon>Metazoa</taxon>
        <taxon>Ecdysozoa</taxon>
        <taxon>Tardigrada</taxon>
        <taxon>Eutardigrada</taxon>
        <taxon>Parachela</taxon>
        <taxon>Hypsibioidea</taxon>
        <taxon>Ramazzottiidae</taxon>
        <taxon>Ramazzottius</taxon>
    </lineage>
</organism>
<protein>
    <submittedName>
        <fullName evidence="1">Uncharacterized protein</fullName>
    </submittedName>
</protein>
<name>A0A1D1V075_RAMVA</name>
<comment type="caution">
    <text evidence="1">The sequence shown here is derived from an EMBL/GenBank/DDBJ whole genome shotgun (WGS) entry which is preliminary data.</text>
</comment>
<dbReference type="EMBL" id="BDGG01000003">
    <property type="protein sequence ID" value="GAU95131.1"/>
    <property type="molecule type" value="Genomic_DNA"/>
</dbReference>